<keyword evidence="6" id="KW-1185">Reference proteome</keyword>
<dbReference type="Gene3D" id="3.40.50.1820">
    <property type="entry name" value="alpha/beta hydrolase"/>
    <property type="match status" value="1"/>
</dbReference>
<organism evidence="5 6">
    <name type="scientific">Mobilisporobacter senegalensis</name>
    <dbReference type="NCBI Taxonomy" id="1329262"/>
    <lineage>
        <taxon>Bacteria</taxon>
        <taxon>Bacillati</taxon>
        <taxon>Bacillota</taxon>
        <taxon>Clostridia</taxon>
        <taxon>Lachnospirales</taxon>
        <taxon>Lachnospiraceae</taxon>
        <taxon>Mobilisporobacter</taxon>
    </lineage>
</organism>
<keyword evidence="1 5" id="KW-0378">Hydrolase</keyword>
<keyword evidence="4" id="KW-0812">Transmembrane</keyword>
<reference evidence="5 6" key="1">
    <citation type="submission" date="2018-11" db="EMBL/GenBank/DDBJ databases">
        <title>Genomic Encyclopedia of Type Strains, Phase IV (KMG-IV): sequencing the most valuable type-strain genomes for metagenomic binning, comparative biology and taxonomic classification.</title>
        <authorList>
            <person name="Goeker M."/>
        </authorList>
    </citation>
    <scope>NUCLEOTIDE SEQUENCE [LARGE SCALE GENOMIC DNA]</scope>
    <source>
        <strain evidence="5 6">DSM 26537</strain>
    </source>
</reference>
<dbReference type="OrthoDB" id="9814760at2"/>
<evidence type="ECO:0000256" key="1">
    <source>
        <dbReference type="ARBA" id="ARBA00022801"/>
    </source>
</evidence>
<keyword evidence="4" id="KW-1133">Transmembrane helix</keyword>
<dbReference type="GO" id="GO:0016042">
    <property type="term" value="P:lipid catabolic process"/>
    <property type="evidence" value="ECO:0007669"/>
    <property type="project" value="UniProtKB-KW"/>
</dbReference>
<feature type="transmembrane region" description="Helical" evidence="4">
    <location>
        <begin position="57"/>
        <end position="78"/>
    </location>
</feature>
<dbReference type="AlphaFoldDB" id="A0A3N1XP68"/>
<evidence type="ECO:0000256" key="4">
    <source>
        <dbReference type="SAM" id="Phobius"/>
    </source>
</evidence>
<evidence type="ECO:0000313" key="6">
    <source>
        <dbReference type="Proteomes" id="UP000273083"/>
    </source>
</evidence>
<accession>A0A3N1XP68</accession>
<feature type="transmembrane region" description="Helical" evidence="4">
    <location>
        <begin position="6"/>
        <end position="25"/>
    </location>
</feature>
<dbReference type="EMBL" id="RJVG01000004">
    <property type="protein sequence ID" value="ROR28490.1"/>
    <property type="molecule type" value="Genomic_DNA"/>
</dbReference>
<dbReference type="PANTHER" id="PTHR10272">
    <property type="entry name" value="PLATELET-ACTIVATING FACTOR ACETYLHYDROLASE"/>
    <property type="match status" value="1"/>
</dbReference>
<keyword evidence="3" id="KW-0443">Lipid metabolism</keyword>
<evidence type="ECO:0000256" key="2">
    <source>
        <dbReference type="ARBA" id="ARBA00022963"/>
    </source>
</evidence>
<dbReference type="Pfam" id="PF03403">
    <property type="entry name" value="PAF-AH_p_II"/>
    <property type="match status" value="1"/>
</dbReference>
<gene>
    <name evidence="5" type="ORF">EDD66_10472</name>
</gene>
<dbReference type="SUPFAM" id="SSF53474">
    <property type="entry name" value="alpha/beta-Hydrolases"/>
    <property type="match status" value="1"/>
</dbReference>
<feature type="transmembrane region" description="Helical" evidence="4">
    <location>
        <begin position="90"/>
        <end position="111"/>
    </location>
</feature>
<sequence length="438" mass="49998">MTGVIFGIILAFEMAFTIYCVSTALHHRKKRCYIRLTGFVIFVILCMTGILEWGMRWYLLGVLLLILAMRSIYILNFSQKKQKQFRKRKIILNGAGMILLFTAALFPAFLFPQYEEIKPTGEYNIAVAEYTFTSNTPDYYNDGSRQVNVAFWYPKETEGKYPLIVFSHGAFGIKNSNQSAYEELASHGYVVCAIDHPGHSFYTESQNGKVVLVDKKYMEEVIYVSEDSYYAELIQKWMKIRTEDINFTIDTILQYTKEIEKADEDPTLYELIDTEKIGMFGHSMGAAASVQIGRERKDVDAVINIDGPYFSEIVYDNNQGEFIPKKEPYDIPILNIYSDQVWVQLHDGTDTGVYAGNKISGQICKESYDVYLKGTKHLALTDLSLVSPVLTRLVDGQKSEIDARENIKLENSLILKFFDVVLKDKGKFSEETTALSPQ</sequence>
<protein>
    <submittedName>
        <fullName evidence="5">Platelet-activating factor acetylhydrolase isoform II</fullName>
    </submittedName>
</protein>
<evidence type="ECO:0000256" key="3">
    <source>
        <dbReference type="ARBA" id="ARBA00023098"/>
    </source>
</evidence>
<dbReference type="Proteomes" id="UP000273083">
    <property type="component" value="Unassembled WGS sequence"/>
</dbReference>
<dbReference type="InterPro" id="IPR029058">
    <property type="entry name" value="AB_hydrolase_fold"/>
</dbReference>
<dbReference type="GO" id="GO:0003847">
    <property type="term" value="F:1-alkyl-2-acetylglycerophosphocholine esterase activity"/>
    <property type="evidence" value="ECO:0007669"/>
    <property type="project" value="TreeGrafter"/>
</dbReference>
<keyword evidence="2" id="KW-0442">Lipid degradation</keyword>
<feature type="transmembrane region" description="Helical" evidence="4">
    <location>
        <begin position="32"/>
        <end position="51"/>
    </location>
</feature>
<name>A0A3N1XP68_9FIRM</name>
<comment type="caution">
    <text evidence="5">The sequence shown here is derived from an EMBL/GenBank/DDBJ whole genome shotgun (WGS) entry which is preliminary data.</text>
</comment>
<evidence type="ECO:0000313" key="5">
    <source>
        <dbReference type="EMBL" id="ROR28490.1"/>
    </source>
</evidence>
<proteinExistence type="predicted"/>
<dbReference type="PANTHER" id="PTHR10272:SF0">
    <property type="entry name" value="PLATELET-ACTIVATING FACTOR ACETYLHYDROLASE"/>
    <property type="match status" value="1"/>
</dbReference>
<dbReference type="RefSeq" id="WP_123608997.1">
    <property type="nucleotide sequence ID" value="NZ_RJVG01000004.1"/>
</dbReference>
<keyword evidence="4" id="KW-0472">Membrane</keyword>